<keyword evidence="2" id="KW-0560">Oxidoreductase</keyword>
<dbReference type="eggNOG" id="COG0644">
    <property type="taxonomic scope" value="Bacteria"/>
</dbReference>
<dbReference type="SUPFAM" id="SSF51905">
    <property type="entry name" value="FAD/NAD(P)-binding domain"/>
    <property type="match status" value="1"/>
</dbReference>
<name>A4T1J9_MYCGI</name>
<dbReference type="PANTHER" id="PTHR42685:SF19">
    <property type="entry name" value="POSSIBLE OXIDOREDUCTASE"/>
    <property type="match status" value="1"/>
</dbReference>
<feature type="domain" description="FAD-binding" evidence="1">
    <location>
        <begin position="3"/>
        <end position="283"/>
    </location>
</feature>
<dbReference type="PRINTS" id="PR00420">
    <property type="entry name" value="RNGMNOXGNASE"/>
</dbReference>
<dbReference type="OrthoDB" id="113955at2"/>
<dbReference type="GO" id="GO:0004497">
    <property type="term" value="F:monooxygenase activity"/>
    <property type="evidence" value="ECO:0007669"/>
    <property type="project" value="UniProtKB-KW"/>
</dbReference>
<gene>
    <name evidence="2" type="ordered locus">Mflv_5142</name>
</gene>
<dbReference type="STRING" id="350054.Mflv_5142"/>
<evidence type="ECO:0000259" key="1">
    <source>
        <dbReference type="Pfam" id="PF01494"/>
    </source>
</evidence>
<protein>
    <submittedName>
        <fullName evidence="2">Monooxygenase, FAD-binding protein</fullName>
    </submittedName>
</protein>
<sequence length="348" mass="36844">MIDLVVAGGGPAGLATAIHAARAGLETVVIEQRTGPIDKACGEGLMPHAVRQLALLGAQPAGIAFRGISYFDADHAVTALFDSGHGLGVRRKTLHAALLTEADRAGVKLVHAKAGPLTQDADSVSVNGFRARYLAAADGLHSPIRARLGLELPTAGTKRWGLKRHIAVAPWSDMVEVYWSDDPGSGEAYVTPVAPDCVGIALLTSRQGGFDEHMAAFPELRDRIAGFAHEPDRAAGPLRQRVRRRVAGRVLLVGDAAGYVDALTGEGLGLAFAAARLLVDSVAADRPGDYEARWRRATRRYRVMTAGVLRAGTSPLRSVIVPAACRLPPPAGVSRCGEPARRVKRRRP</sequence>
<dbReference type="KEGG" id="mgi:Mflv_5142"/>
<keyword evidence="2" id="KW-0503">Monooxygenase</keyword>
<dbReference type="AlphaFoldDB" id="A4T1J9"/>
<accession>A4T1J9</accession>
<proteinExistence type="predicted"/>
<dbReference type="Pfam" id="PF01494">
    <property type="entry name" value="FAD_binding_3"/>
    <property type="match status" value="1"/>
</dbReference>
<dbReference type="EMBL" id="CP000656">
    <property type="protein sequence ID" value="ABP47608.1"/>
    <property type="molecule type" value="Genomic_DNA"/>
</dbReference>
<dbReference type="GO" id="GO:0071949">
    <property type="term" value="F:FAD binding"/>
    <property type="evidence" value="ECO:0007669"/>
    <property type="project" value="InterPro"/>
</dbReference>
<dbReference type="InterPro" id="IPR002938">
    <property type="entry name" value="FAD-bd"/>
</dbReference>
<evidence type="ECO:0000313" key="2">
    <source>
        <dbReference type="EMBL" id="ABP47608.1"/>
    </source>
</evidence>
<dbReference type="InterPro" id="IPR050407">
    <property type="entry name" value="Geranylgeranyl_reductase"/>
</dbReference>
<reference evidence="2" key="1">
    <citation type="submission" date="2007-04" db="EMBL/GenBank/DDBJ databases">
        <authorList>
            <consortium name="US DOE Joint Genome Institute"/>
            <person name="Copeland A."/>
            <person name="Lucas S."/>
            <person name="Lapidus A."/>
            <person name="Barry K."/>
            <person name="Detter J.C."/>
            <person name="Glavina del Rio T."/>
            <person name="Hammon N."/>
            <person name="Israni S."/>
            <person name="Dalin E."/>
            <person name="Tice H."/>
            <person name="Pitluck S."/>
            <person name="Chain P."/>
            <person name="Malfatti S."/>
            <person name="Shin M."/>
            <person name="Vergez L."/>
            <person name="Schmutz J."/>
            <person name="Larimer F."/>
            <person name="Land M."/>
            <person name="Hauser L."/>
            <person name="Kyrpides N."/>
            <person name="Mikhailova N."/>
            <person name="Miller C."/>
            <person name="Richardson P."/>
        </authorList>
    </citation>
    <scope>NUCLEOTIDE SEQUENCE</scope>
    <source>
        <strain evidence="2">PYR-GCK</strain>
    </source>
</reference>
<dbReference type="HOGENOM" id="CLU_053670_1_0_11"/>
<reference evidence="2" key="2">
    <citation type="journal article" date="2013" name="PLoS ONE">
        <title>A Gene Expression Study of the Activities of Aromatic Ring-Cleavage Dioxygenases in Mycobacterium gilvum PYR-GCK to Changes in Salinity and pH during Pyrene Degradation.</title>
        <authorList>
            <person name="Badejo A.C."/>
            <person name="Badejo A.O."/>
            <person name="Shin K.H."/>
            <person name="Chai Y.G."/>
        </authorList>
    </citation>
    <scope>NUCLEOTIDE SEQUENCE [LARGE SCALE GENOMIC DNA]</scope>
    <source>
        <strain evidence="2">PYR-GCK</strain>
    </source>
</reference>
<dbReference type="Gene3D" id="3.50.50.60">
    <property type="entry name" value="FAD/NAD(P)-binding domain"/>
    <property type="match status" value="1"/>
</dbReference>
<dbReference type="InterPro" id="IPR036188">
    <property type="entry name" value="FAD/NAD-bd_sf"/>
</dbReference>
<organism evidence="2">
    <name type="scientific">Mycolicibacterium gilvum (strain PYR-GCK)</name>
    <name type="common">Mycobacterium gilvum (strain PYR-GCK)</name>
    <dbReference type="NCBI Taxonomy" id="350054"/>
    <lineage>
        <taxon>Bacteria</taxon>
        <taxon>Bacillati</taxon>
        <taxon>Actinomycetota</taxon>
        <taxon>Actinomycetes</taxon>
        <taxon>Mycobacteriales</taxon>
        <taxon>Mycobacteriaceae</taxon>
        <taxon>Mycolicibacterium</taxon>
    </lineage>
</organism>
<dbReference type="PANTHER" id="PTHR42685">
    <property type="entry name" value="GERANYLGERANYL DIPHOSPHATE REDUCTASE"/>
    <property type="match status" value="1"/>
</dbReference>